<dbReference type="InterPro" id="IPR050097">
    <property type="entry name" value="Ferredoxin-NADP_redctase_2"/>
</dbReference>
<dbReference type="PRINTS" id="PR00469">
    <property type="entry name" value="PNDRDTASEII"/>
</dbReference>
<protein>
    <recommendedName>
        <fullName evidence="4">FAD/NAD(P)-binding domain-containing protein</fullName>
    </recommendedName>
</protein>
<dbReference type="PANTHER" id="PTHR48105">
    <property type="entry name" value="THIOREDOXIN REDUCTASE 1-RELATED-RELATED"/>
    <property type="match status" value="1"/>
</dbReference>
<dbReference type="InterPro" id="IPR023753">
    <property type="entry name" value="FAD/NAD-binding_dom"/>
</dbReference>
<keyword evidence="2" id="KW-0285">Flavoprotein</keyword>
<proteinExistence type="inferred from homology"/>
<evidence type="ECO:0000313" key="5">
    <source>
        <dbReference type="EMBL" id="KAF6518094.1"/>
    </source>
</evidence>
<dbReference type="AlphaFoldDB" id="A0A8H6GHB0"/>
<feature type="domain" description="FAD/NAD(P)-binding" evidence="4">
    <location>
        <begin position="113"/>
        <end position="250"/>
    </location>
</feature>
<gene>
    <name evidence="5" type="ORF">HZS61_002172</name>
</gene>
<dbReference type="Pfam" id="PF07992">
    <property type="entry name" value="Pyr_redox_2"/>
    <property type="match status" value="1"/>
</dbReference>
<organism evidence="5 6">
    <name type="scientific">Fusarium oxysporum f. sp. conglutinans</name>
    <dbReference type="NCBI Taxonomy" id="100902"/>
    <lineage>
        <taxon>Eukaryota</taxon>
        <taxon>Fungi</taxon>
        <taxon>Dikarya</taxon>
        <taxon>Ascomycota</taxon>
        <taxon>Pezizomycotina</taxon>
        <taxon>Sordariomycetes</taxon>
        <taxon>Hypocreomycetidae</taxon>
        <taxon>Hypocreales</taxon>
        <taxon>Nectriaceae</taxon>
        <taxon>Fusarium</taxon>
        <taxon>Fusarium oxysporum species complex</taxon>
    </lineage>
</organism>
<evidence type="ECO:0000313" key="6">
    <source>
        <dbReference type="Proteomes" id="UP000593570"/>
    </source>
</evidence>
<comment type="caution">
    <text evidence="5">The sequence shown here is derived from an EMBL/GenBank/DDBJ whole genome shotgun (WGS) entry which is preliminary data.</text>
</comment>
<comment type="similarity">
    <text evidence="1">Belongs to the class-II pyridine nucleotide-disulfide oxidoreductase family.</text>
</comment>
<dbReference type="EMBL" id="JACDXP010000010">
    <property type="protein sequence ID" value="KAF6518094.1"/>
    <property type="molecule type" value="Genomic_DNA"/>
</dbReference>
<keyword evidence="3" id="KW-0560">Oxidoreductase</keyword>
<evidence type="ECO:0000259" key="4">
    <source>
        <dbReference type="Pfam" id="PF07992"/>
    </source>
</evidence>
<dbReference type="Gene3D" id="3.50.50.60">
    <property type="entry name" value="FAD/NAD(P)-binding domain"/>
    <property type="match status" value="2"/>
</dbReference>
<dbReference type="Proteomes" id="UP000593570">
    <property type="component" value="Unassembled WGS sequence"/>
</dbReference>
<evidence type="ECO:0000256" key="1">
    <source>
        <dbReference type="ARBA" id="ARBA00009333"/>
    </source>
</evidence>
<evidence type="ECO:0000256" key="3">
    <source>
        <dbReference type="ARBA" id="ARBA00023002"/>
    </source>
</evidence>
<dbReference type="InterPro" id="IPR036188">
    <property type="entry name" value="FAD/NAD-bd_sf"/>
</dbReference>
<dbReference type="GO" id="GO:0097237">
    <property type="term" value="P:cellular response to toxic substance"/>
    <property type="evidence" value="ECO:0007669"/>
    <property type="project" value="UniProtKB-ARBA"/>
</dbReference>
<dbReference type="PRINTS" id="PR00368">
    <property type="entry name" value="FADPNR"/>
</dbReference>
<sequence length="412" mass="44959">MQNIQLLGTLLMSVGQQYGVILESIDKEAKASMEKNEMKRLQFSEVGVEYSAEAPSYNLELDPAAWADLAKKAVKAEVYGNGREEECLWSVLNYLEKRHTHCIEPHFLRNVLDVLIIGIGTAGLSAALALGRAQRSAIVFDGAEHRNNLHGIASQATSKSIQDETIAEIKAKFKTIMLSHATAASIREKGMTFEVEDVSGRRWKGRKVILAMSSRDVLPDIPGYEEAWGKHIFDVSQCLDVSNKATSHAAVLITSDSSSSIEAAVLSAHLARQFSPDITFLTNGLFHVEHHPQIIATKNCGFKLDNRPIRSLQRLETLVAIQFADGAESVYGLISHKPRKVLGGPFSEQLDLEMTSEGRILVENEFQETSTRGVYAVGDSASFLKEGSAGASAGWLAGVGANLQIAEDDMSM</sequence>
<dbReference type="SUPFAM" id="SSF51905">
    <property type="entry name" value="FAD/NAD(P)-binding domain"/>
    <property type="match status" value="1"/>
</dbReference>
<name>A0A8H6GHB0_FUSOX</name>
<reference evidence="5 6" key="1">
    <citation type="journal article" date="2020" name="bioRxiv">
        <title>A chromosome-scale genome assembly for the Fusarium oxysporum strain Fo5176 to establish a model Arabidopsis-fungal pathosystem.</title>
        <authorList>
            <person name="Fokkens L."/>
            <person name="Guo L."/>
            <person name="Dora S."/>
            <person name="Wang B."/>
            <person name="Ye K."/>
            <person name="Sanchez-Rodriguez C."/>
            <person name="Croll D."/>
        </authorList>
    </citation>
    <scope>NUCLEOTIDE SEQUENCE [LARGE SCALE GENOMIC DNA]</scope>
    <source>
        <strain evidence="5 6">Fo5176</strain>
    </source>
</reference>
<evidence type="ECO:0000256" key="2">
    <source>
        <dbReference type="ARBA" id="ARBA00022630"/>
    </source>
</evidence>
<dbReference type="GO" id="GO:0016491">
    <property type="term" value="F:oxidoreductase activity"/>
    <property type="evidence" value="ECO:0007669"/>
    <property type="project" value="UniProtKB-KW"/>
</dbReference>
<accession>A0A8H6GHB0</accession>